<dbReference type="Proteomes" id="UP000655225">
    <property type="component" value="Unassembled WGS sequence"/>
</dbReference>
<keyword evidence="1" id="KW-0812">Transmembrane</keyword>
<dbReference type="OMA" id="INIPVGH"/>
<dbReference type="NCBIfam" id="TIGR01571">
    <property type="entry name" value="A_thal_Cys_rich"/>
    <property type="match status" value="1"/>
</dbReference>
<sequence length="229" mass="25318">MPQPQTNICSLHLYFHKIQYSSMNSSNPVDYQKFPTSPAPSAPPPIFNQSTIATGVPVGSTNQYYNEKPTAAFQTQSGHPATWSTGLCDCGDDVGNCCITCWCPCITFGQISEIVDKGTSSCVANGAIYTLIALLTGCRCIYSCYYRSKLRRQYSLTEGSCPDFLVHCCCESCALCQEYRELKNRGFDMSIGIFLSLSIYTFFSICFLAVFLVMGCNCACSLNLFRMGW</sequence>
<protein>
    <submittedName>
        <fullName evidence="2">Uncharacterized protein</fullName>
    </submittedName>
</protein>
<dbReference type="OrthoDB" id="1045822at2759"/>
<accession>A0A835D459</accession>
<keyword evidence="3" id="KW-1185">Reference proteome</keyword>
<keyword evidence="1" id="KW-0472">Membrane</keyword>
<dbReference type="InterPro" id="IPR006461">
    <property type="entry name" value="PLAC_motif_containing"/>
</dbReference>
<comment type="caution">
    <text evidence="2">The sequence shown here is derived from an EMBL/GenBank/DDBJ whole genome shotgun (WGS) entry which is preliminary data.</text>
</comment>
<keyword evidence="1" id="KW-1133">Transmembrane helix</keyword>
<name>A0A835D459_TETSI</name>
<dbReference type="Pfam" id="PF04749">
    <property type="entry name" value="PLAC8"/>
    <property type="match status" value="1"/>
</dbReference>
<evidence type="ECO:0000313" key="2">
    <source>
        <dbReference type="EMBL" id="KAF8389973.1"/>
    </source>
</evidence>
<feature type="transmembrane region" description="Helical" evidence="1">
    <location>
        <begin position="191"/>
        <end position="214"/>
    </location>
</feature>
<gene>
    <name evidence="2" type="ORF">HHK36_024493</name>
</gene>
<evidence type="ECO:0000313" key="3">
    <source>
        <dbReference type="Proteomes" id="UP000655225"/>
    </source>
</evidence>
<proteinExistence type="predicted"/>
<evidence type="ECO:0000256" key="1">
    <source>
        <dbReference type="SAM" id="Phobius"/>
    </source>
</evidence>
<organism evidence="2 3">
    <name type="scientific">Tetracentron sinense</name>
    <name type="common">Spur-leaf</name>
    <dbReference type="NCBI Taxonomy" id="13715"/>
    <lineage>
        <taxon>Eukaryota</taxon>
        <taxon>Viridiplantae</taxon>
        <taxon>Streptophyta</taxon>
        <taxon>Embryophyta</taxon>
        <taxon>Tracheophyta</taxon>
        <taxon>Spermatophyta</taxon>
        <taxon>Magnoliopsida</taxon>
        <taxon>Trochodendrales</taxon>
        <taxon>Trochodendraceae</taxon>
        <taxon>Tetracentron</taxon>
    </lineage>
</organism>
<dbReference type="AlphaFoldDB" id="A0A835D459"/>
<dbReference type="EMBL" id="JABCRI010000018">
    <property type="protein sequence ID" value="KAF8389973.1"/>
    <property type="molecule type" value="Genomic_DNA"/>
</dbReference>
<dbReference type="PANTHER" id="PTHR15907">
    <property type="entry name" value="DUF614 FAMILY PROTEIN-RELATED"/>
    <property type="match status" value="1"/>
</dbReference>
<reference evidence="2 3" key="1">
    <citation type="submission" date="2020-04" db="EMBL/GenBank/DDBJ databases">
        <title>Plant Genome Project.</title>
        <authorList>
            <person name="Zhang R.-G."/>
        </authorList>
    </citation>
    <scope>NUCLEOTIDE SEQUENCE [LARGE SCALE GENOMIC DNA]</scope>
    <source>
        <strain evidence="2">YNK0</strain>
        <tissue evidence="2">Leaf</tissue>
    </source>
</reference>